<proteinExistence type="predicted"/>
<keyword evidence="12" id="KW-1185">Reference proteome</keyword>
<evidence type="ECO:0000256" key="2">
    <source>
        <dbReference type="ARBA" id="ARBA00022723"/>
    </source>
</evidence>
<dbReference type="InterPro" id="IPR003656">
    <property type="entry name" value="Znf_BED"/>
</dbReference>
<name>A0A219AQH2_METCM</name>
<dbReference type="STRING" id="1380566.A0A219AQH2"/>
<keyword evidence="5" id="KW-0805">Transcription regulation</keyword>
<dbReference type="PANTHER" id="PTHR46481:SF10">
    <property type="entry name" value="ZINC FINGER BED DOMAIN-CONTAINING PROTEIN 39"/>
    <property type="match status" value="1"/>
</dbReference>
<protein>
    <submittedName>
        <fullName evidence="11">Ribonuclease H-like protein</fullName>
    </submittedName>
</protein>
<evidence type="ECO:0000259" key="10">
    <source>
        <dbReference type="Pfam" id="PF05699"/>
    </source>
</evidence>
<evidence type="ECO:0000256" key="3">
    <source>
        <dbReference type="ARBA" id="ARBA00022771"/>
    </source>
</evidence>
<dbReference type="EMBL" id="LSBJ02000003">
    <property type="protein sequence ID" value="OWT43038.1"/>
    <property type="molecule type" value="Genomic_DNA"/>
</dbReference>
<dbReference type="GeneID" id="33936702"/>
<dbReference type="AlphaFoldDB" id="A0A219AQH2"/>
<dbReference type="Proteomes" id="UP000078397">
    <property type="component" value="Unassembled WGS sequence"/>
</dbReference>
<dbReference type="GO" id="GO:0003677">
    <property type="term" value="F:DNA binding"/>
    <property type="evidence" value="ECO:0007669"/>
    <property type="project" value="UniProtKB-KW"/>
</dbReference>
<keyword evidence="7" id="KW-0804">Transcription</keyword>
<dbReference type="OrthoDB" id="5147528at2759"/>
<comment type="caution">
    <text evidence="11">The sequence shown here is derived from an EMBL/GenBank/DDBJ whole genome shotgun (WGS) entry which is preliminary data.</text>
</comment>
<keyword evidence="3" id="KW-0863">Zinc-finger</keyword>
<dbReference type="InterPro" id="IPR052035">
    <property type="entry name" value="ZnF_BED_domain_contain"/>
</dbReference>
<keyword evidence="2" id="KW-0479">Metal-binding</keyword>
<keyword evidence="4" id="KW-0862">Zinc</keyword>
<dbReference type="RefSeq" id="XP_022285493.1">
    <property type="nucleotide sequence ID" value="XM_022429469.1"/>
</dbReference>
<evidence type="ECO:0000256" key="7">
    <source>
        <dbReference type="ARBA" id="ARBA00023163"/>
    </source>
</evidence>
<accession>A0A219AQH2</accession>
<evidence type="ECO:0000256" key="4">
    <source>
        <dbReference type="ARBA" id="ARBA00022833"/>
    </source>
</evidence>
<reference evidence="11 12" key="1">
    <citation type="journal article" date="2016" name="PLoS Pathog.">
        <title>Biosynthesis of antibiotic leucinostatins in bio-control fungus Purpureocillium lilacinum and their inhibition on phytophthora revealed by genome mining.</title>
        <authorList>
            <person name="Wang G."/>
            <person name="Liu Z."/>
            <person name="Lin R."/>
            <person name="Li E."/>
            <person name="Mao Z."/>
            <person name="Ling J."/>
            <person name="Yang Y."/>
            <person name="Yin W.B."/>
            <person name="Xie B."/>
        </authorList>
    </citation>
    <scope>NUCLEOTIDE SEQUENCE [LARGE SCALE GENOMIC DNA]</scope>
    <source>
        <strain evidence="11">170</strain>
    </source>
</reference>
<evidence type="ECO:0000313" key="11">
    <source>
        <dbReference type="EMBL" id="OWT43038.1"/>
    </source>
</evidence>
<dbReference type="PANTHER" id="PTHR46481">
    <property type="entry name" value="ZINC FINGER BED DOMAIN-CONTAINING PROTEIN 4"/>
    <property type="match status" value="1"/>
</dbReference>
<dbReference type="InterPro" id="IPR012337">
    <property type="entry name" value="RNaseH-like_sf"/>
</dbReference>
<organism evidence="11 12">
    <name type="scientific">Pochonia chlamydosporia 170</name>
    <dbReference type="NCBI Taxonomy" id="1380566"/>
    <lineage>
        <taxon>Eukaryota</taxon>
        <taxon>Fungi</taxon>
        <taxon>Dikarya</taxon>
        <taxon>Ascomycota</taxon>
        <taxon>Pezizomycotina</taxon>
        <taxon>Sordariomycetes</taxon>
        <taxon>Hypocreomycetidae</taxon>
        <taxon>Hypocreales</taxon>
        <taxon>Clavicipitaceae</taxon>
        <taxon>Pochonia</taxon>
    </lineage>
</organism>
<feature type="domain" description="HAT C-terminal dimerisation" evidence="10">
    <location>
        <begin position="553"/>
        <end position="615"/>
    </location>
</feature>
<dbReference type="SUPFAM" id="SSF53098">
    <property type="entry name" value="Ribonuclease H-like"/>
    <property type="match status" value="1"/>
</dbReference>
<evidence type="ECO:0000313" key="12">
    <source>
        <dbReference type="Proteomes" id="UP000078397"/>
    </source>
</evidence>
<evidence type="ECO:0000256" key="1">
    <source>
        <dbReference type="ARBA" id="ARBA00004123"/>
    </source>
</evidence>
<dbReference type="Pfam" id="PF02892">
    <property type="entry name" value="zf-BED"/>
    <property type="match status" value="1"/>
</dbReference>
<dbReference type="Pfam" id="PF05699">
    <property type="entry name" value="Dimer_Tnp_hAT"/>
    <property type="match status" value="1"/>
</dbReference>
<dbReference type="GO" id="GO:0005634">
    <property type="term" value="C:nucleus"/>
    <property type="evidence" value="ECO:0007669"/>
    <property type="project" value="UniProtKB-SubCell"/>
</dbReference>
<feature type="domain" description="BED-type" evidence="9">
    <location>
        <begin position="56"/>
        <end position="84"/>
    </location>
</feature>
<keyword evidence="8" id="KW-0539">Nucleus</keyword>
<gene>
    <name evidence="11" type="ORF">VFPPC_17786</name>
</gene>
<evidence type="ECO:0000256" key="5">
    <source>
        <dbReference type="ARBA" id="ARBA00023015"/>
    </source>
</evidence>
<dbReference type="InterPro" id="IPR008906">
    <property type="entry name" value="HATC_C_dom"/>
</dbReference>
<dbReference type="GO" id="GO:0046983">
    <property type="term" value="F:protein dimerization activity"/>
    <property type="evidence" value="ECO:0007669"/>
    <property type="project" value="InterPro"/>
</dbReference>
<keyword evidence="6" id="KW-0238">DNA-binding</keyword>
<evidence type="ECO:0000256" key="8">
    <source>
        <dbReference type="ARBA" id="ARBA00023242"/>
    </source>
</evidence>
<dbReference type="KEGG" id="pchm:VFPPC_17786"/>
<sequence>MESESVISFFDSESIISESSTSRSRNTRGRTAVGTWSHARTAVRGETEFKGRNRLLYCRHCPQENAYSTSVTTNFRKHLESKHNIRVIEDLTPLQSSIFEGFEQLYQQAQDLGRTTEIEAQVFKSYLDQDKINKALAWLIVVRNLPYRIVESREFHLFISTLNPVAKDFLPFALSTIPKIIDQHFLSAKDVIRKKLQSAISKIHLSLDIWTSPNRLLLLGICAHFVDHAQEARSKALLALRPVANHSGEEQFVTLLPVLRDFGILRRIGSVVGDNSSTNDTLCRASSTCLREEEDIDWDPEVHRLRCLGHVINLAVQAFLFKDSLDLNQCELYDDSEGHAEIQKQRAKFRLLGPLGKLHNLVVNIRSSSGRTKEFKELAGRLIPLDNRTRWNSWYQMLQVATEQGIASALDSYTKNHFDDLSADFLLPEKWVRLRTIKDILQPFSRATLATQGDHATLDKCDRSKTDSSPYYAAALILHPSYRKTYIYANWKKKWHKPAFKQVKDLWLAYRDATDADALSHHLVDDEGDKDLDAFDRISRNLQNCTRPSSQDEYEDYISYDPYDITPMTALSWWLQEQQRKRWPRLSRMAIDILSMPAMSDEPERVFSGTRRTISWERA</sequence>
<evidence type="ECO:0000256" key="6">
    <source>
        <dbReference type="ARBA" id="ARBA00023125"/>
    </source>
</evidence>
<dbReference type="GO" id="GO:0008270">
    <property type="term" value="F:zinc ion binding"/>
    <property type="evidence" value="ECO:0007669"/>
    <property type="project" value="UniProtKB-KW"/>
</dbReference>
<comment type="subcellular location">
    <subcellularLocation>
        <location evidence="1">Nucleus</location>
    </subcellularLocation>
</comment>
<evidence type="ECO:0000259" key="9">
    <source>
        <dbReference type="Pfam" id="PF02892"/>
    </source>
</evidence>